<dbReference type="HOGENOM" id="CLU_2481885_0_0_11"/>
<dbReference type="AlphaFoldDB" id="F8K3B9"/>
<keyword evidence="2" id="KW-1185">Reference proteome</keyword>
<proteinExistence type="predicted"/>
<organism evidence="1 2">
    <name type="scientific">Streptantibioticus cattleyicolor (strain ATCC 35852 / DSM 46488 / JCM 4925 / NBRC 14057 / NRRL 8057)</name>
    <name type="common">Streptomyces cattleya</name>
    <dbReference type="NCBI Taxonomy" id="1003195"/>
    <lineage>
        <taxon>Bacteria</taxon>
        <taxon>Bacillati</taxon>
        <taxon>Actinomycetota</taxon>
        <taxon>Actinomycetes</taxon>
        <taxon>Kitasatosporales</taxon>
        <taxon>Streptomycetaceae</taxon>
        <taxon>Streptantibioticus</taxon>
    </lineage>
</organism>
<dbReference type="STRING" id="1003195.SCATT_26600"/>
<accession>G8WZQ5</accession>
<dbReference type="SUPFAM" id="SSF48600">
    <property type="entry name" value="Chorismate mutase II"/>
    <property type="match status" value="1"/>
</dbReference>
<evidence type="ECO:0000313" key="2">
    <source>
        <dbReference type="Proteomes" id="UP000007842"/>
    </source>
</evidence>
<protein>
    <recommendedName>
        <fullName evidence="3">Chorismate mutase</fullName>
    </recommendedName>
</protein>
<dbReference type="Gene3D" id="1.20.59.10">
    <property type="entry name" value="Chorismate mutase"/>
    <property type="match status" value="1"/>
</dbReference>
<dbReference type="KEGG" id="scy:SCATT_26600"/>
<reference evidence="2" key="1">
    <citation type="submission" date="2011-12" db="EMBL/GenBank/DDBJ databases">
        <title>Complete genome sequence of Streptomyces cattleya strain DSM 46488.</title>
        <authorList>
            <person name="Ou H.-Y."/>
            <person name="Li P."/>
            <person name="Zhao C."/>
            <person name="O'Hagan D."/>
            <person name="Deng Z."/>
        </authorList>
    </citation>
    <scope>NUCLEOTIDE SEQUENCE [LARGE SCALE GENOMIC DNA]</scope>
    <source>
        <strain evidence="2">ATCC 35852 / DSM 46488 / JCM 4925 / NBRC 14057 / NRRL 8057</strain>
    </source>
</reference>
<evidence type="ECO:0000313" key="1">
    <source>
        <dbReference type="EMBL" id="AEW95031.1"/>
    </source>
</evidence>
<evidence type="ECO:0008006" key="3">
    <source>
        <dbReference type="Google" id="ProtNLM"/>
    </source>
</evidence>
<dbReference type="Proteomes" id="UP000007842">
    <property type="component" value="Chromosome"/>
</dbReference>
<gene>
    <name evidence="1" type="ordered locus">SCATT_26600</name>
</gene>
<dbReference type="GO" id="GO:0046417">
    <property type="term" value="P:chorismate metabolic process"/>
    <property type="evidence" value="ECO:0007669"/>
    <property type="project" value="InterPro"/>
</dbReference>
<dbReference type="InterPro" id="IPR036263">
    <property type="entry name" value="Chorismate_II_sf"/>
</dbReference>
<dbReference type="PATRIC" id="fig|1003195.11.peg.4169"/>
<dbReference type="KEGG" id="sct:SCAT_2678"/>
<name>F8K3B9_STREN</name>
<sequence length="87" mass="9547">MTAVTDTDITARYEHIAELDRSIIGLVRERSRALGDLGPLRRAAGLSQGDLARENEMLLRYHSAFGQRGTALGLLLLELARTTPSAR</sequence>
<accession>F8K3B9</accession>
<dbReference type="InterPro" id="IPR036979">
    <property type="entry name" value="CM_dom_sf"/>
</dbReference>
<dbReference type="EMBL" id="CP003219">
    <property type="protein sequence ID" value="AEW95031.1"/>
    <property type="molecule type" value="Genomic_DNA"/>
</dbReference>
<dbReference type="RefSeq" id="WP_014143415.1">
    <property type="nucleotide sequence ID" value="NC_016111.1"/>
</dbReference>